<dbReference type="OrthoDB" id="2289193at2759"/>
<dbReference type="Proteomes" id="UP000242414">
    <property type="component" value="Unassembled WGS sequence"/>
</dbReference>
<proteinExistence type="predicted"/>
<evidence type="ECO:0000313" key="1">
    <source>
        <dbReference type="EMBL" id="ORE06262.1"/>
    </source>
</evidence>
<protein>
    <submittedName>
        <fullName evidence="1">Uncharacterized protein</fullName>
    </submittedName>
</protein>
<organism evidence="1">
    <name type="scientific">Rhizopus microsporus var. microsporus</name>
    <dbReference type="NCBI Taxonomy" id="86635"/>
    <lineage>
        <taxon>Eukaryota</taxon>
        <taxon>Fungi</taxon>
        <taxon>Fungi incertae sedis</taxon>
        <taxon>Mucoromycota</taxon>
        <taxon>Mucoromycotina</taxon>
        <taxon>Mucoromycetes</taxon>
        <taxon>Mucorales</taxon>
        <taxon>Mucorineae</taxon>
        <taxon>Rhizopodaceae</taxon>
        <taxon>Rhizopus</taxon>
    </lineage>
</organism>
<name>A0A1X0R2M7_RHIZD</name>
<dbReference type="EMBL" id="KV921927">
    <property type="protein sequence ID" value="ORE06262.1"/>
    <property type="molecule type" value="Genomic_DNA"/>
</dbReference>
<reference evidence="1" key="1">
    <citation type="journal article" date="2016" name="Proc. Natl. Acad. Sci. U.S.A.">
        <title>Lipid metabolic changes in an early divergent fungus govern the establishment of a mutualistic symbiosis with endobacteria.</title>
        <authorList>
            <person name="Lastovetsky O.A."/>
            <person name="Gaspar M.L."/>
            <person name="Mondo S.J."/>
            <person name="LaButti K.M."/>
            <person name="Sandor L."/>
            <person name="Grigoriev I.V."/>
            <person name="Henry S.A."/>
            <person name="Pawlowska T.E."/>
        </authorList>
    </citation>
    <scope>NUCLEOTIDE SEQUENCE [LARGE SCALE GENOMIC DNA]</scope>
    <source>
        <strain evidence="1">ATCC 52814</strain>
    </source>
</reference>
<dbReference type="VEuPathDB" id="FungiDB:BCV72DRAFT_329302"/>
<dbReference type="AlphaFoldDB" id="A0A1X0R2M7"/>
<sequence>MLVRTAVLKVGVKESTARAWWKNYEKKTNTQNRPKSQLQEEHKQCLIELYDDNTCAYIQDAVEVLTNKFAGLEIKKSRVHESMRDNCNLTFKKATFWSEARASSYTIQKHYD</sequence>
<gene>
    <name evidence="1" type="ORF">BCV72DRAFT_329302</name>
</gene>
<accession>A0A1X0R2M7</accession>